<evidence type="ECO:0000256" key="1">
    <source>
        <dbReference type="ARBA" id="ARBA00005010"/>
    </source>
</evidence>
<dbReference type="InterPro" id="IPR028281">
    <property type="entry name" value="Sirohaem_synthase_central"/>
</dbReference>
<dbReference type="InterPro" id="IPR019478">
    <property type="entry name" value="Sirohaem_synthase_dimer_dom"/>
</dbReference>
<evidence type="ECO:0000256" key="9">
    <source>
        <dbReference type="ARBA" id="ARBA00023239"/>
    </source>
</evidence>
<evidence type="ECO:0000256" key="4">
    <source>
        <dbReference type="ARBA" id="ARBA00022603"/>
    </source>
</evidence>
<evidence type="ECO:0000256" key="15">
    <source>
        <dbReference type="RuleBase" id="RU003960"/>
    </source>
</evidence>
<dbReference type="NCBIfam" id="TIGR01469">
    <property type="entry name" value="cobA_cysG_Cterm"/>
    <property type="match status" value="1"/>
</dbReference>
<keyword evidence="9" id="KW-0456">Lyase</keyword>
<dbReference type="NCBIfam" id="TIGR01470">
    <property type="entry name" value="cysG_Nterm"/>
    <property type="match status" value="1"/>
</dbReference>
<reference evidence="19 20" key="1">
    <citation type="submission" date="2016-11" db="EMBL/GenBank/DDBJ databases">
        <authorList>
            <person name="Jaros S."/>
            <person name="Januszkiewicz K."/>
            <person name="Wedrychowicz H."/>
        </authorList>
    </citation>
    <scope>NUCLEOTIDE SEQUENCE [LARGE SCALE GENOMIC DNA]</scope>
    <source>
        <strain evidence="19 20">GAS499</strain>
    </source>
</reference>
<evidence type="ECO:0000313" key="19">
    <source>
        <dbReference type="EMBL" id="SHL73986.1"/>
    </source>
</evidence>
<feature type="active site" description="Proton donor" evidence="14">
    <location>
        <position position="250"/>
    </location>
</feature>
<keyword evidence="10" id="KW-0627">Porphyrin biosynthesis</keyword>
<dbReference type="InterPro" id="IPR050161">
    <property type="entry name" value="Siro_Cobalamin_biosynth"/>
</dbReference>
<organism evidence="19 20">
    <name type="scientific">Bradyrhizobium lablabi</name>
    <dbReference type="NCBI Taxonomy" id="722472"/>
    <lineage>
        <taxon>Bacteria</taxon>
        <taxon>Pseudomonadati</taxon>
        <taxon>Pseudomonadota</taxon>
        <taxon>Alphaproteobacteria</taxon>
        <taxon>Hyphomicrobiales</taxon>
        <taxon>Nitrobacteraceae</taxon>
        <taxon>Bradyrhizobium</taxon>
    </lineage>
</organism>
<dbReference type="Gene3D" id="3.40.1010.10">
    <property type="entry name" value="Cobalt-precorrin-4 Transmethylase, Domain 1"/>
    <property type="match status" value="1"/>
</dbReference>
<dbReference type="GO" id="GO:0004851">
    <property type="term" value="F:uroporphyrin-III C-methyltransferase activity"/>
    <property type="evidence" value="ECO:0007669"/>
    <property type="project" value="InterPro"/>
</dbReference>
<evidence type="ECO:0000256" key="11">
    <source>
        <dbReference type="ARBA" id="ARBA00023268"/>
    </source>
</evidence>
<dbReference type="Gene3D" id="1.10.8.210">
    <property type="entry name" value="Sirohaem synthase, dimerisation domain"/>
    <property type="match status" value="1"/>
</dbReference>
<keyword evidence="8" id="KW-0520">NAD</keyword>
<evidence type="ECO:0000256" key="6">
    <source>
        <dbReference type="ARBA" id="ARBA00022691"/>
    </source>
</evidence>
<dbReference type="PANTHER" id="PTHR45790:SF3">
    <property type="entry name" value="S-ADENOSYL-L-METHIONINE-DEPENDENT UROPORPHYRINOGEN III METHYLTRANSFERASE, CHLOROPLASTIC"/>
    <property type="match status" value="1"/>
</dbReference>
<dbReference type="Gene3D" id="3.30.160.110">
    <property type="entry name" value="Siroheme synthase, domain 2"/>
    <property type="match status" value="1"/>
</dbReference>
<evidence type="ECO:0000259" key="16">
    <source>
        <dbReference type="Pfam" id="PF00590"/>
    </source>
</evidence>
<feature type="active site" description="Proton acceptor" evidence="14">
    <location>
        <position position="228"/>
    </location>
</feature>
<dbReference type="Gene3D" id="3.40.50.720">
    <property type="entry name" value="NAD(P)-binding Rossmann-like Domain"/>
    <property type="match status" value="2"/>
</dbReference>
<feature type="domain" description="Siroheme synthase central" evidence="18">
    <location>
        <begin position="98"/>
        <end position="125"/>
    </location>
</feature>
<comment type="pathway">
    <text evidence="1">Porphyrin-containing compound metabolism; siroheme biosynthesis; sirohydrochlorin from precorrin-2: step 1/1.</text>
</comment>
<evidence type="ECO:0000313" key="20">
    <source>
        <dbReference type="Proteomes" id="UP000189935"/>
    </source>
</evidence>
<dbReference type="InterPro" id="IPR012409">
    <property type="entry name" value="Sirohaem_synth"/>
</dbReference>
<keyword evidence="7" id="KW-0560">Oxidoreductase</keyword>
<sequence>MRHYPIFMDLHERRALVVGSGEVAERKAEALRRCGALVDIHPAFDPRALDGCALAIGAEAPEADLRALSAEARARGIPVNIVDRTELCSFITPSVIDRDPVTVAVSSSGTAPVLARMLRSRIEAMIPPAYGRLAALADRFRAKLRRHIPDIAMRRRVLEDIFAGRVADLVFANRDSEAAALFADKLGNSGPASRSGMVYLVGAGPGAADLLTLRAQRLLGEADVIVHDRLVTDDVLDMARRDAARINVGKARANHCMKQADISSLLVRLCREGKRVVRLKGGDPLVFGRGGEEAEALEHAGVAFEIVPGITAALACAAQARIPLTHRCAARSVTLVTGHTCNGSLDIDFQAAVQFGGTLAIYMGIATLPLLRDGLAAAGQDPLTPAALVEWGGTRRQRTLFGTLDELVERAVVRSTGGPALVLVGPAVGAGGTLHEAGSGQRGVARSQCLLVCPSACT</sequence>
<dbReference type="InterPro" id="IPR037115">
    <property type="entry name" value="Sirohaem_synt_dimer_dom_sf"/>
</dbReference>
<dbReference type="PIRSF" id="PIRSF036426">
    <property type="entry name" value="Sirohaem_synth"/>
    <property type="match status" value="1"/>
</dbReference>
<dbReference type="NCBIfam" id="NF007922">
    <property type="entry name" value="PRK10637.1"/>
    <property type="match status" value="1"/>
</dbReference>
<comment type="similarity">
    <text evidence="2 15">Belongs to the precorrin methyltransferase family.</text>
</comment>
<dbReference type="Gene3D" id="3.30.950.10">
    <property type="entry name" value="Methyltransferase, Cobalt-precorrin-4 Transmethylase, Domain 2"/>
    <property type="match status" value="1"/>
</dbReference>
<evidence type="ECO:0000256" key="8">
    <source>
        <dbReference type="ARBA" id="ARBA00023027"/>
    </source>
</evidence>
<dbReference type="PROSITE" id="PS00840">
    <property type="entry name" value="SUMT_2"/>
    <property type="match status" value="1"/>
</dbReference>
<protein>
    <submittedName>
        <fullName evidence="19">Uroporphyrinogen-III C-methyltransferase /precorrin-2 dehydrogenase</fullName>
    </submittedName>
</protein>
<gene>
    <name evidence="19" type="ORF">SAMN05444159_6696</name>
</gene>
<keyword evidence="4 15" id="KW-0489">Methyltransferase</keyword>
<dbReference type="PROSITE" id="PS00839">
    <property type="entry name" value="SUMT_1"/>
    <property type="match status" value="1"/>
</dbReference>
<feature type="domain" description="Tetrapyrrole methylase" evidence="16">
    <location>
        <begin position="197"/>
        <end position="407"/>
    </location>
</feature>
<dbReference type="Pfam" id="PF14824">
    <property type="entry name" value="Sirohm_synth_M"/>
    <property type="match status" value="1"/>
</dbReference>
<evidence type="ECO:0000256" key="5">
    <source>
        <dbReference type="ARBA" id="ARBA00022679"/>
    </source>
</evidence>
<dbReference type="InterPro" id="IPR036291">
    <property type="entry name" value="NAD(P)-bd_dom_sf"/>
</dbReference>
<evidence type="ECO:0000256" key="7">
    <source>
        <dbReference type="ARBA" id="ARBA00023002"/>
    </source>
</evidence>
<evidence type="ECO:0000256" key="12">
    <source>
        <dbReference type="ARBA" id="ARBA00025705"/>
    </source>
</evidence>
<evidence type="ECO:0000256" key="14">
    <source>
        <dbReference type="PIRSR" id="PIRSR036426-1"/>
    </source>
</evidence>
<dbReference type="NCBIfam" id="NF004790">
    <property type="entry name" value="PRK06136.1"/>
    <property type="match status" value="1"/>
</dbReference>
<dbReference type="CDD" id="cd11642">
    <property type="entry name" value="SUMT"/>
    <property type="match status" value="1"/>
</dbReference>
<dbReference type="InterPro" id="IPR014777">
    <property type="entry name" value="4pyrrole_Mease_sub1"/>
</dbReference>
<dbReference type="GO" id="GO:0032259">
    <property type="term" value="P:methylation"/>
    <property type="evidence" value="ECO:0007669"/>
    <property type="project" value="UniProtKB-KW"/>
</dbReference>
<dbReference type="FunFam" id="3.40.1010.10:FF:000001">
    <property type="entry name" value="Siroheme synthase"/>
    <property type="match status" value="1"/>
</dbReference>
<dbReference type="GO" id="GO:0043115">
    <property type="term" value="F:precorrin-2 dehydrogenase activity"/>
    <property type="evidence" value="ECO:0007669"/>
    <property type="project" value="UniProtKB-EC"/>
</dbReference>
<dbReference type="SUPFAM" id="SSF51735">
    <property type="entry name" value="NAD(P)-binding Rossmann-fold domains"/>
    <property type="match status" value="1"/>
</dbReference>
<dbReference type="GO" id="GO:0051287">
    <property type="term" value="F:NAD binding"/>
    <property type="evidence" value="ECO:0007669"/>
    <property type="project" value="InterPro"/>
</dbReference>
<dbReference type="OrthoDB" id="9815856at2"/>
<dbReference type="Pfam" id="PF13241">
    <property type="entry name" value="NAD_binding_7"/>
    <property type="match status" value="2"/>
</dbReference>
<name>A0A1M7D3D0_9BRAD</name>
<evidence type="ECO:0000256" key="13">
    <source>
        <dbReference type="ARBA" id="ARBA00047561"/>
    </source>
</evidence>
<keyword evidence="6" id="KW-0949">S-adenosyl-L-methionine</keyword>
<keyword evidence="3" id="KW-0169">Cobalamin biosynthesis</keyword>
<dbReference type="EMBL" id="LT670844">
    <property type="protein sequence ID" value="SHL73986.1"/>
    <property type="molecule type" value="Genomic_DNA"/>
</dbReference>
<proteinExistence type="inferred from homology"/>
<evidence type="ECO:0000259" key="18">
    <source>
        <dbReference type="Pfam" id="PF14824"/>
    </source>
</evidence>
<dbReference type="InterPro" id="IPR006366">
    <property type="entry name" value="CobA/CysG_C"/>
</dbReference>
<evidence type="ECO:0000256" key="3">
    <source>
        <dbReference type="ARBA" id="ARBA00022573"/>
    </source>
</evidence>
<evidence type="ECO:0000259" key="17">
    <source>
        <dbReference type="Pfam" id="PF10414"/>
    </source>
</evidence>
<accession>A0A1M7D3D0</accession>
<keyword evidence="11" id="KW-0511">Multifunctional enzyme</keyword>
<dbReference type="SUPFAM" id="SSF53790">
    <property type="entry name" value="Tetrapyrrole methylase"/>
    <property type="match status" value="1"/>
</dbReference>
<evidence type="ECO:0000256" key="10">
    <source>
        <dbReference type="ARBA" id="ARBA00023244"/>
    </source>
</evidence>
<dbReference type="UniPathway" id="UPA00262">
    <property type="reaction ID" value="UER00211"/>
</dbReference>
<dbReference type="GO" id="GO:0009236">
    <property type="term" value="P:cobalamin biosynthetic process"/>
    <property type="evidence" value="ECO:0007669"/>
    <property type="project" value="UniProtKB-KW"/>
</dbReference>
<dbReference type="GO" id="GO:0051266">
    <property type="term" value="F:sirohydrochlorin ferrochelatase activity"/>
    <property type="evidence" value="ECO:0007669"/>
    <property type="project" value="InterPro"/>
</dbReference>
<feature type="domain" description="Sirohaem synthase dimerisation" evidence="17">
    <location>
        <begin position="129"/>
        <end position="186"/>
    </location>
</feature>
<dbReference type="Pfam" id="PF10414">
    <property type="entry name" value="CysG_dimeriser"/>
    <property type="match status" value="1"/>
</dbReference>
<dbReference type="PANTHER" id="PTHR45790">
    <property type="entry name" value="SIROHEME SYNTHASE-RELATED"/>
    <property type="match status" value="1"/>
</dbReference>
<dbReference type="AlphaFoldDB" id="A0A1M7D3D0"/>
<dbReference type="SUPFAM" id="SSF75615">
    <property type="entry name" value="Siroheme synthase middle domains-like"/>
    <property type="match status" value="1"/>
</dbReference>
<keyword evidence="5 15" id="KW-0808">Transferase</keyword>
<dbReference type="InterPro" id="IPR035996">
    <property type="entry name" value="4pyrrol_Methylase_sf"/>
</dbReference>
<dbReference type="Proteomes" id="UP000189935">
    <property type="component" value="Chromosome I"/>
</dbReference>
<dbReference type="InterPro" id="IPR000878">
    <property type="entry name" value="4pyrrol_Mease"/>
</dbReference>
<dbReference type="InterPro" id="IPR003043">
    <property type="entry name" value="Uropor_MeTrfase_CS"/>
</dbReference>
<dbReference type="GO" id="GO:0019354">
    <property type="term" value="P:siroheme biosynthetic process"/>
    <property type="evidence" value="ECO:0007669"/>
    <property type="project" value="UniProtKB-UniPathway"/>
</dbReference>
<dbReference type="InterPro" id="IPR014776">
    <property type="entry name" value="4pyrrole_Mease_sub2"/>
</dbReference>
<comment type="catalytic activity">
    <reaction evidence="13">
        <text>precorrin-2 + NAD(+) = sirohydrochlorin + NADH + 2 H(+)</text>
        <dbReference type="Rhea" id="RHEA:15613"/>
        <dbReference type="ChEBI" id="CHEBI:15378"/>
        <dbReference type="ChEBI" id="CHEBI:57540"/>
        <dbReference type="ChEBI" id="CHEBI:57945"/>
        <dbReference type="ChEBI" id="CHEBI:58351"/>
        <dbReference type="ChEBI" id="CHEBI:58827"/>
        <dbReference type="EC" id="1.3.1.76"/>
    </reaction>
</comment>
<dbReference type="Pfam" id="PF00590">
    <property type="entry name" value="TP_methylase"/>
    <property type="match status" value="1"/>
</dbReference>
<dbReference type="InterPro" id="IPR006367">
    <property type="entry name" value="Sirohaem_synthase_N"/>
</dbReference>
<comment type="pathway">
    <text evidence="12">Porphyrin-containing compound metabolism; siroheme biosynthesis; precorrin-2 from uroporphyrinogen III: step 1/1.</text>
</comment>
<evidence type="ECO:0000256" key="2">
    <source>
        <dbReference type="ARBA" id="ARBA00005879"/>
    </source>
</evidence>